<evidence type="ECO:0000256" key="9">
    <source>
        <dbReference type="ARBA" id="ARBA00022884"/>
    </source>
</evidence>
<evidence type="ECO:0008006" key="18">
    <source>
        <dbReference type="Google" id="ProtNLM"/>
    </source>
</evidence>
<protein>
    <recommendedName>
        <fullName evidence="18">FUS RNA binding protein</fullName>
    </recommendedName>
</protein>
<dbReference type="SUPFAM" id="SSF54928">
    <property type="entry name" value="RNA-binding domain, RBD"/>
    <property type="match status" value="1"/>
</dbReference>
<evidence type="ECO:0000256" key="7">
    <source>
        <dbReference type="ARBA" id="ARBA00022771"/>
    </source>
</evidence>
<reference evidence="16" key="2">
    <citation type="submission" date="2025-09" db="UniProtKB">
        <authorList>
            <consortium name="Ensembl"/>
        </authorList>
    </citation>
    <scope>IDENTIFICATION</scope>
</reference>
<dbReference type="PROSITE" id="PS50102">
    <property type="entry name" value="RRM"/>
    <property type="match status" value="1"/>
</dbReference>
<feature type="compositionally biased region" description="Polar residues" evidence="13">
    <location>
        <begin position="1"/>
        <end position="17"/>
    </location>
</feature>
<keyword evidence="5" id="KW-0479">Metal-binding</keyword>
<dbReference type="Ensembl" id="ENSSPUT00000009940.1">
    <property type="protein sequence ID" value="ENSSPUP00000009315.1"/>
    <property type="gene ID" value="ENSSPUG00000007180.1"/>
</dbReference>
<keyword evidence="9 11" id="KW-0694">RNA-binding</keyword>
<evidence type="ECO:0000256" key="6">
    <source>
        <dbReference type="ARBA" id="ARBA00022737"/>
    </source>
</evidence>
<dbReference type="AlphaFoldDB" id="A0A8D0L5L9"/>
<organism evidence="16 17">
    <name type="scientific">Sphenodon punctatus</name>
    <name type="common">Tuatara</name>
    <name type="synonym">Hatteria punctata</name>
    <dbReference type="NCBI Taxonomy" id="8508"/>
    <lineage>
        <taxon>Eukaryota</taxon>
        <taxon>Metazoa</taxon>
        <taxon>Chordata</taxon>
        <taxon>Craniata</taxon>
        <taxon>Vertebrata</taxon>
        <taxon>Euteleostomi</taxon>
        <taxon>Lepidosauria</taxon>
        <taxon>Sphenodontia</taxon>
        <taxon>Sphenodontidae</taxon>
        <taxon>Sphenodon</taxon>
    </lineage>
</organism>
<feature type="region of interest" description="Disordered" evidence="13">
    <location>
        <begin position="293"/>
        <end position="326"/>
    </location>
</feature>
<dbReference type="GeneTree" id="ENSGT00940000157290"/>
<evidence type="ECO:0000256" key="2">
    <source>
        <dbReference type="ARBA" id="ARBA00008448"/>
    </source>
</evidence>
<evidence type="ECO:0000256" key="1">
    <source>
        <dbReference type="ARBA" id="ARBA00004123"/>
    </source>
</evidence>
<dbReference type="InterPro" id="IPR034870">
    <property type="entry name" value="TET_fam"/>
</dbReference>
<dbReference type="Pfam" id="PF00641">
    <property type="entry name" value="Zn_ribbon_RanBP"/>
    <property type="match status" value="1"/>
</dbReference>
<dbReference type="InterPro" id="IPR000504">
    <property type="entry name" value="RRM_dom"/>
</dbReference>
<feature type="domain" description="RRM" evidence="14">
    <location>
        <begin position="156"/>
        <end position="205"/>
    </location>
</feature>
<feature type="compositionally biased region" description="Gly residues" evidence="13">
    <location>
        <begin position="90"/>
        <end position="125"/>
    </location>
</feature>
<feature type="compositionally biased region" description="Gly residues" evidence="13">
    <location>
        <begin position="211"/>
        <end position="260"/>
    </location>
</feature>
<feature type="compositionally biased region" description="Low complexity" evidence="13">
    <location>
        <begin position="18"/>
        <end position="62"/>
    </location>
</feature>
<dbReference type="GO" id="GO:0005634">
    <property type="term" value="C:nucleus"/>
    <property type="evidence" value="ECO:0007669"/>
    <property type="project" value="UniProtKB-SubCell"/>
</dbReference>
<dbReference type="InterPro" id="IPR035979">
    <property type="entry name" value="RBD_domain_sf"/>
</dbReference>
<dbReference type="PROSITE" id="PS50199">
    <property type="entry name" value="ZF_RANBP2_2"/>
    <property type="match status" value="1"/>
</dbReference>
<comment type="similarity">
    <text evidence="2">Belongs to the RRM TET family.</text>
</comment>
<evidence type="ECO:0000256" key="8">
    <source>
        <dbReference type="ARBA" id="ARBA00022833"/>
    </source>
</evidence>
<dbReference type="InterPro" id="IPR001876">
    <property type="entry name" value="Znf_RanBP2"/>
</dbReference>
<dbReference type="Pfam" id="PF00076">
    <property type="entry name" value="RRM_1"/>
    <property type="match status" value="1"/>
</dbReference>
<evidence type="ECO:0000313" key="16">
    <source>
        <dbReference type="Ensembl" id="ENSSPUP00000009315.1"/>
    </source>
</evidence>
<evidence type="ECO:0000259" key="14">
    <source>
        <dbReference type="PROSITE" id="PS50102"/>
    </source>
</evidence>
<dbReference type="Proteomes" id="UP000694392">
    <property type="component" value="Unplaced"/>
</dbReference>
<dbReference type="SUPFAM" id="SSF90209">
    <property type="entry name" value="Ran binding protein zinc finger-like"/>
    <property type="match status" value="1"/>
</dbReference>
<keyword evidence="3" id="KW-0488">Methylation</keyword>
<evidence type="ECO:0000256" key="11">
    <source>
        <dbReference type="PROSITE-ProRule" id="PRU00176"/>
    </source>
</evidence>
<keyword evidence="7 12" id="KW-0863">Zinc-finger</keyword>
<dbReference type="GO" id="GO:0003723">
    <property type="term" value="F:RNA binding"/>
    <property type="evidence" value="ECO:0007669"/>
    <property type="project" value="UniProtKB-UniRule"/>
</dbReference>
<dbReference type="InterPro" id="IPR036443">
    <property type="entry name" value="Znf_RanBP2_sf"/>
</dbReference>
<dbReference type="GO" id="GO:0006355">
    <property type="term" value="P:regulation of DNA-templated transcription"/>
    <property type="evidence" value="ECO:0007669"/>
    <property type="project" value="InterPro"/>
</dbReference>
<sequence length="326" mass="33720">QPASQGYGSSTGYQPFASSTTGSYGSSCQTSSYSQPPSGGYGQQSNHSSQQQNSYGQQPSYNPSQNYGQQSQYGDKGSYGSGQQDHGNRGRGGYSSGSGFDRGGQGSHGGREGMGGGERGGGFSKFGGPRDQGPRHVPFKEIGIIKTNKKIGQPMINLYRDRETGKLKGVATVSFDDPPSAKATIDWFDGKEFSGNPIKVSFTTQRADFNHGGGSGRGDWGRGGRGGPMGCGGFGGGARGAGGGGGSSSSGVGSQGGFPSGSGRQQRAGDLKCSNPTCENMNFSWRNECNQCKASKPDRPGRPHMGGGGFNEERHCGRSSFNLGGF</sequence>
<keyword evidence="17" id="KW-1185">Reference proteome</keyword>
<dbReference type="Gene3D" id="3.30.70.330">
    <property type="match status" value="1"/>
</dbReference>
<keyword evidence="10" id="KW-0539">Nucleus</keyword>
<keyword evidence="4" id="KW-0597">Phosphoprotein</keyword>
<accession>A0A8D0L5L9</accession>
<comment type="subcellular location">
    <subcellularLocation>
        <location evidence="1">Nucleus</location>
    </subcellularLocation>
</comment>
<keyword evidence="6" id="KW-0677">Repeat</keyword>
<feature type="domain" description="RanBP2-type" evidence="15">
    <location>
        <begin position="267"/>
        <end position="298"/>
    </location>
</feature>
<dbReference type="InterPro" id="IPR012677">
    <property type="entry name" value="Nucleotide-bd_a/b_plait_sf"/>
</dbReference>
<dbReference type="PANTHER" id="PTHR23238">
    <property type="entry name" value="RNA BINDING PROTEIN"/>
    <property type="match status" value="1"/>
</dbReference>
<evidence type="ECO:0000256" key="4">
    <source>
        <dbReference type="ARBA" id="ARBA00022553"/>
    </source>
</evidence>
<name>A0A8D0L5L9_SPHPU</name>
<evidence type="ECO:0000256" key="10">
    <source>
        <dbReference type="ARBA" id="ARBA00023242"/>
    </source>
</evidence>
<dbReference type="Gene3D" id="4.10.1060.10">
    <property type="entry name" value="Zinc finger, RanBP2-type"/>
    <property type="match status" value="1"/>
</dbReference>
<evidence type="ECO:0000256" key="13">
    <source>
        <dbReference type="SAM" id="MobiDB-lite"/>
    </source>
</evidence>
<evidence type="ECO:0000256" key="3">
    <source>
        <dbReference type="ARBA" id="ARBA00022481"/>
    </source>
</evidence>
<evidence type="ECO:0000313" key="17">
    <source>
        <dbReference type="Proteomes" id="UP000694392"/>
    </source>
</evidence>
<feature type="compositionally biased region" description="Polar residues" evidence="13">
    <location>
        <begin position="63"/>
        <end position="73"/>
    </location>
</feature>
<dbReference type="FunFam" id="4.10.1060.10:FF:000002">
    <property type="entry name" value="RNA-binding protein EWS isoform 1"/>
    <property type="match status" value="1"/>
</dbReference>
<evidence type="ECO:0000256" key="5">
    <source>
        <dbReference type="ARBA" id="ARBA00022723"/>
    </source>
</evidence>
<reference evidence="16" key="1">
    <citation type="submission" date="2025-08" db="UniProtKB">
        <authorList>
            <consortium name="Ensembl"/>
        </authorList>
    </citation>
    <scope>IDENTIFICATION</scope>
</reference>
<proteinExistence type="inferred from homology"/>
<feature type="region of interest" description="Disordered" evidence="13">
    <location>
        <begin position="206"/>
        <end position="270"/>
    </location>
</feature>
<keyword evidence="8" id="KW-0862">Zinc</keyword>
<evidence type="ECO:0000256" key="12">
    <source>
        <dbReference type="PROSITE-ProRule" id="PRU00322"/>
    </source>
</evidence>
<evidence type="ECO:0000259" key="15">
    <source>
        <dbReference type="PROSITE" id="PS50199"/>
    </source>
</evidence>
<dbReference type="OMA" id="YYGRRIS"/>
<feature type="region of interest" description="Disordered" evidence="13">
    <location>
        <begin position="1"/>
        <end position="137"/>
    </location>
</feature>
<dbReference type="GO" id="GO:0008270">
    <property type="term" value="F:zinc ion binding"/>
    <property type="evidence" value="ECO:0007669"/>
    <property type="project" value="UniProtKB-KW"/>
</dbReference>